<feature type="non-terminal residue" evidence="1">
    <location>
        <position position="1"/>
    </location>
</feature>
<gene>
    <name evidence="1" type="ORF">LCGC14_2605300</name>
</gene>
<comment type="caution">
    <text evidence="1">The sequence shown here is derived from an EMBL/GenBank/DDBJ whole genome shotgun (WGS) entry which is preliminary data.</text>
</comment>
<sequence>GSDHQKETWLTCIDWIRDNNLDTWDQSHVLAGVRGSGYWPVEIAVAGKYRFEVRRWPREVNKPITAALPAQTKSDTTLNSKPWAMGAGKGIPAIKVKLKVGQEIVEKSIADNDTFTEFSLDLPRGNTQIQAWLINKDQKAQGAYYVYVKKL</sequence>
<dbReference type="EMBL" id="LAZR01044084">
    <property type="protein sequence ID" value="KKL05512.1"/>
    <property type="molecule type" value="Genomic_DNA"/>
</dbReference>
<protein>
    <submittedName>
        <fullName evidence="1">Uncharacterized protein</fullName>
    </submittedName>
</protein>
<proteinExistence type="predicted"/>
<name>A0A0F9AVA1_9ZZZZ</name>
<accession>A0A0F9AVA1</accession>
<dbReference type="AlphaFoldDB" id="A0A0F9AVA1"/>
<evidence type="ECO:0000313" key="1">
    <source>
        <dbReference type="EMBL" id="KKL05512.1"/>
    </source>
</evidence>
<reference evidence="1" key="1">
    <citation type="journal article" date="2015" name="Nature">
        <title>Complex archaea that bridge the gap between prokaryotes and eukaryotes.</title>
        <authorList>
            <person name="Spang A."/>
            <person name="Saw J.H."/>
            <person name="Jorgensen S.L."/>
            <person name="Zaremba-Niedzwiedzka K."/>
            <person name="Martijn J."/>
            <person name="Lind A.E."/>
            <person name="van Eijk R."/>
            <person name="Schleper C."/>
            <person name="Guy L."/>
            <person name="Ettema T.J."/>
        </authorList>
    </citation>
    <scope>NUCLEOTIDE SEQUENCE</scope>
</reference>
<organism evidence="1">
    <name type="scientific">marine sediment metagenome</name>
    <dbReference type="NCBI Taxonomy" id="412755"/>
    <lineage>
        <taxon>unclassified sequences</taxon>
        <taxon>metagenomes</taxon>
        <taxon>ecological metagenomes</taxon>
    </lineage>
</organism>